<sequence>MTIHVIHFMGSINQATAGQLQDLTLKALTSGASELRYHMSTDGGSTGYAFALYNLIRSLPIPVTMHNVGNVESMGNILYLAADTRLAGPHSRFLIHPLNWGFAAGVTIDHARLNEHSASLDNDFERYVNIFNERTEGAAEQIDIRNCLKNSARVLTAESATASRLATRIENAALPADAVTWWVNA</sequence>
<dbReference type="InterPro" id="IPR023562">
    <property type="entry name" value="ClpP/TepA"/>
</dbReference>
<dbReference type="InterPro" id="IPR029045">
    <property type="entry name" value="ClpP/crotonase-like_dom_sf"/>
</dbReference>
<protein>
    <submittedName>
        <fullName evidence="1">ATP-dependent Clp protease proteolytic subunit</fullName>
    </submittedName>
</protein>
<keyword evidence="1" id="KW-0645">Protease</keyword>
<gene>
    <name evidence="1" type="ORF">L4G47_25765</name>
</gene>
<keyword evidence="1" id="KW-0378">Hydrolase</keyword>
<organism evidence="1 2">
    <name type="scientific">Pseudomonas petrae</name>
    <dbReference type="NCBI Taxonomy" id="2912190"/>
    <lineage>
        <taxon>Bacteria</taxon>
        <taxon>Pseudomonadati</taxon>
        <taxon>Pseudomonadota</taxon>
        <taxon>Gammaproteobacteria</taxon>
        <taxon>Pseudomonadales</taxon>
        <taxon>Pseudomonadaceae</taxon>
        <taxon>Pseudomonas</taxon>
    </lineage>
</organism>
<keyword evidence="2" id="KW-1185">Reference proteome</keyword>
<accession>A0ABS9ID13</accession>
<dbReference type="Proteomes" id="UP001162905">
    <property type="component" value="Unassembled WGS sequence"/>
</dbReference>
<dbReference type="Pfam" id="PF00574">
    <property type="entry name" value="CLP_protease"/>
    <property type="match status" value="1"/>
</dbReference>
<comment type="caution">
    <text evidence="1">The sequence shown here is derived from an EMBL/GenBank/DDBJ whole genome shotgun (WGS) entry which is preliminary data.</text>
</comment>
<dbReference type="EMBL" id="JAKJXH010000051">
    <property type="protein sequence ID" value="MCF7545604.1"/>
    <property type="molecule type" value="Genomic_DNA"/>
</dbReference>
<dbReference type="RefSeq" id="WP_237254899.1">
    <property type="nucleotide sequence ID" value="NZ_JAKJXH010000051.1"/>
</dbReference>
<dbReference type="Gene3D" id="3.90.226.10">
    <property type="entry name" value="2-enoyl-CoA Hydratase, Chain A, domain 1"/>
    <property type="match status" value="1"/>
</dbReference>
<name>A0ABS9ID13_9PSED</name>
<proteinExistence type="predicted"/>
<evidence type="ECO:0000313" key="1">
    <source>
        <dbReference type="EMBL" id="MCF7545604.1"/>
    </source>
</evidence>
<reference evidence="1" key="1">
    <citation type="submission" date="2022-01" db="EMBL/GenBank/DDBJ databases">
        <title>Pseudomonas sp. nov. isolated from Antarctic regolith.</title>
        <authorList>
            <person name="Novakova D."/>
            <person name="Sedlar K."/>
        </authorList>
    </citation>
    <scope>NUCLEOTIDE SEQUENCE</scope>
    <source>
        <strain evidence="1">P2647</strain>
    </source>
</reference>
<dbReference type="GO" id="GO:0008233">
    <property type="term" value="F:peptidase activity"/>
    <property type="evidence" value="ECO:0007669"/>
    <property type="project" value="UniProtKB-KW"/>
</dbReference>
<dbReference type="GO" id="GO:0006508">
    <property type="term" value="P:proteolysis"/>
    <property type="evidence" value="ECO:0007669"/>
    <property type="project" value="UniProtKB-KW"/>
</dbReference>
<dbReference type="SUPFAM" id="SSF52096">
    <property type="entry name" value="ClpP/crotonase"/>
    <property type="match status" value="1"/>
</dbReference>
<evidence type="ECO:0000313" key="2">
    <source>
        <dbReference type="Proteomes" id="UP001162905"/>
    </source>
</evidence>